<dbReference type="Proteomes" id="UP000332933">
    <property type="component" value="Unassembled WGS sequence"/>
</dbReference>
<feature type="coiled-coil region" evidence="1">
    <location>
        <begin position="201"/>
        <end position="281"/>
    </location>
</feature>
<evidence type="ECO:0000256" key="2">
    <source>
        <dbReference type="SAM" id="MobiDB-lite"/>
    </source>
</evidence>
<feature type="region of interest" description="Disordered" evidence="2">
    <location>
        <begin position="42"/>
        <end position="70"/>
    </location>
</feature>
<dbReference type="AlphaFoldDB" id="A0A485KVZ4"/>
<reference evidence="4 5" key="1">
    <citation type="submission" date="2019-03" db="EMBL/GenBank/DDBJ databases">
        <authorList>
            <person name="Gaulin E."/>
            <person name="Dumas B."/>
        </authorList>
    </citation>
    <scope>NUCLEOTIDE SEQUENCE [LARGE SCALE GENOMIC DNA]</scope>
    <source>
        <strain evidence="4">CBS 568.67</strain>
    </source>
</reference>
<accession>A0A485KVZ4</accession>
<evidence type="ECO:0000256" key="1">
    <source>
        <dbReference type="SAM" id="Coils"/>
    </source>
</evidence>
<evidence type="ECO:0000313" key="3">
    <source>
        <dbReference type="EMBL" id="KAF0696787.1"/>
    </source>
</evidence>
<sequence>MKQQRFVECSGTAATSLAEMWAHVTNEAFALNLIGDESSTSPGCAVLRSPNQAPRGLPPPPSDIPPPHARRLSSKSILHQPELTLCIDEDDDDVRSDCASTETDAEYALHVLERLALMTPRGSFSSNQHPSIDKISQCSRLDDISQVDNQPHTLESIDQRDSFAGTTNDSDVRRRWGDDDKDDRRARQHITRMRAQMQLVISRLQRDKADLVEIVAKTKEATARREKHVALDHAAKIAARDRQIKEMKKTILSLNTAVKNQQELEAQNEQLKTQVADLKFEMKMMHNAYAAERARYPNGCNGGVRDVV</sequence>
<name>A0A485KVZ4_9STRA</name>
<evidence type="ECO:0000313" key="4">
    <source>
        <dbReference type="EMBL" id="VFT89300.1"/>
    </source>
</evidence>
<gene>
    <name evidence="4" type="primary">Aste57867_12449</name>
    <name evidence="3" type="ORF">As57867_012403</name>
    <name evidence="4" type="ORF">ASTE57867_12449</name>
</gene>
<proteinExistence type="predicted"/>
<keyword evidence="5" id="KW-1185">Reference proteome</keyword>
<feature type="compositionally biased region" description="Basic and acidic residues" evidence="2">
    <location>
        <begin position="170"/>
        <end position="184"/>
    </location>
</feature>
<dbReference type="EMBL" id="VJMH01005370">
    <property type="protein sequence ID" value="KAF0696787.1"/>
    <property type="molecule type" value="Genomic_DNA"/>
</dbReference>
<dbReference type="EMBL" id="CAADRA010005391">
    <property type="protein sequence ID" value="VFT89300.1"/>
    <property type="molecule type" value="Genomic_DNA"/>
</dbReference>
<reference evidence="3" key="2">
    <citation type="submission" date="2019-06" db="EMBL/GenBank/DDBJ databases">
        <title>Genomics analysis of Aphanomyces spp. identifies a new class of oomycete effector associated with host adaptation.</title>
        <authorList>
            <person name="Gaulin E."/>
        </authorList>
    </citation>
    <scope>NUCLEOTIDE SEQUENCE</scope>
    <source>
        <strain evidence="3">CBS 578.67</strain>
    </source>
</reference>
<dbReference type="OrthoDB" id="64909at2759"/>
<evidence type="ECO:0000313" key="5">
    <source>
        <dbReference type="Proteomes" id="UP000332933"/>
    </source>
</evidence>
<feature type="compositionally biased region" description="Pro residues" evidence="2">
    <location>
        <begin position="56"/>
        <end position="67"/>
    </location>
</feature>
<protein>
    <submittedName>
        <fullName evidence="4">Aste57867_12449 protein</fullName>
    </submittedName>
</protein>
<keyword evidence="1" id="KW-0175">Coiled coil</keyword>
<feature type="region of interest" description="Disordered" evidence="2">
    <location>
        <begin position="152"/>
        <end position="184"/>
    </location>
</feature>
<organism evidence="4 5">
    <name type="scientific">Aphanomyces stellatus</name>
    <dbReference type="NCBI Taxonomy" id="120398"/>
    <lineage>
        <taxon>Eukaryota</taxon>
        <taxon>Sar</taxon>
        <taxon>Stramenopiles</taxon>
        <taxon>Oomycota</taxon>
        <taxon>Saprolegniomycetes</taxon>
        <taxon>Saprolegniales</taxon>
        <taxon>Verrucalvaceae</taxon>
        <taxon>Aphanomyces</taxon>
    </lineage>
</organism>